<dbReference type="RefSeq" id="WP_344807726.1">
    <property type="nucleotide sequence ID" value="NZ_BAABBO010000012.1"/>
</dbReference>
<reference evidence="3" key="1">
    <citation type="journal article" date="2019" name="Int. J. Syst. Evol. Microbiol.">
        <title>The Global Catalogue of Microorganisms (GCM) 10K type strain sequencing project: providing services to taxonomists for standard genome sequencing and annotation.</title>
        <authorList>
            <consortium name="The Broad Institute Genomics Platform"/>
            <consortium name="The Broad Institute Genome Sequencing Center for Infectious Disease"/>
            <person name="Wu L."/>
            <person name="Ma J."/>
        </authorList>
    </citation>
    <scope>NUCLEOTIDE SEQUENCE [LARGE SCALE GENOMIC DNA]</scope>
    <source>
        <strain evidence="3">JCM 17555</strain>
    </source>
</reference>
<evidence type="ECO:0000256" key="1">
    <source>
        <dbReference type="SAM" id="MobiDB-lite"/>
    </source>
</evidence>
<organism evidence="2 3">
    <name type="scientific">Allohahella marinimesophila</name>
    <dbReference type="NCBI Taxonomy" id="1054972"/>
    <lineage>
        <taxon>Bacteria</taxon>
        <taxon>Pseudomonadati</taxon>
        <taxon>Pseudomonadota</taxon>
        <taxon>Gammaproteobacteria</taxon>
        <taxon>Oceanospirillales</taxon>
        <taxon>Hahellaceae</taxon>
        <taxon>Allohahella</taxon>
    </lineage>
</organism>
<proteinExistence type="predicted"/>
<protein>
    <recommendedName>
        <fullName evidence="4">Lipocalin-like domain-containing protein</fullName>
    </recommendedName>
</protein>
<gene>
    <name evidence="2" type="ORF">GCM10022278_29630</name>
</gene>
<feature type="compositionally biased region" description="Polar residues" evidence="1">
    <location>
        <begin position="109"/>
        <end position="119"/>
    </location>
</feature>
<name>A0ABP7PS81_9GAMM</name>
<dbReference type="Proteomes" id="UP001501337">
    <property type="component" value="Unassembled WGS sequence"/>
</dbReference>
<evidence type="ECO:0000313" key="2">
    <source>
        <dbReference type="EMBL" id="GAA3970025.1"/>
    </source>
</evidence>
<dbReference type="EMBL" id="BAABBO010000012">
    <property type="protein sequence ID" value="GAA3970025.1"/>
    <property type="molecule type" value="Genomic_DNA"/>
</dbReference>
<comment type="caution">
    <text evidence="2">The sequence shown here is derived from an EMBL/GenBank/DDBJ whole genome shotgun (WGS) entry which is preliminary data.</text>
</comment>
<sequence>MIGEWKGACTANPTPGGSSHYVDQYSFSESGVDFRVEYYEDPDCTVQLSAGDNSTLRGEYTLGSPVTTAEGLAAREINFVFSELDGEAIGLEYQDLVTVDGNTLYLGTESETGSRTDSLNLEEPLLRQ</sequence>
<feature type="region of interest" description="Disordered" evidence="1">
    <location>
        <begin position="106"/>
        <end position="128"/>
    </location>
</feature>
<accession>A0ABP7PS81</accession>
<evidence type="ECO:0000313" key="3">
    <source>
        <dbReference type="Proteomes" id="UP001501337"/>
    </source>
</evidence>
<evidence type="ECO:0008006" key="4">
    <source>
        <dbReference type="Google" id="ProtNLM"/>
    </source>
</evidence>
<keyword evidence="3" id="KW-1185">Reference proteome</keyword>